<dbReference type="Proteomes" id="UP001201163">
    <property type="component" value="Unassembled WGS sequence"/>
</dbReference>
<keyword evidence="3" id="KW-1185">Reference proteome</keyword>
<dbReference type="EMBL" id="JAKELL010000142">
    <property type="protein sequence ID" value="KAH8980198.1"/>
    <property type="molecule type" value="Genomic_DNA"/>
</dbReference>
<evidence type="ECO:0000256" key="1">
    <source>
        <dbReference type="SAM" id="MobiDB-lite"/>
    </source>
</evidence>
<comment type="caution">
    <text evidence="2">The sequence shown here is derived from an EMBL/GenBank/DDBJ whole genome shotgun (WGS) entry which is preliminary data.</text>
</comment>
<proteinExistence type="predicted"/>
<protein>
    <submittedName>
        <fullName evidence="2">Uncharacterized protein</fullName>
    </submittedName>
</protein>
<evidence type="ECO:0000313" key="2">
    <source>
        <dbReference type="EMBL" id="KAH8980198.1"/>
    </source>
</evidence>
<organism evidence="2 3">
    <name type="scientific">Lactarius akahatsu</name>
    <dbReference type="NCBI Taxonomy" id="416441"/>
    <lineage>
        <taxon>Eukaryota</taxon>
        <taxon>Fungi</taxon>
        <taxon>Dikarya</taxon>
        <taxon>Basidiomycota</taxon>
        <taxon>Agaricomycotina</taxon>
        <taxon>Agaricomycetes</taxon>
        <taxon>Russulales</taxon>
        <taxon>Russulaceae</taxon>
        <taxon>Lactarius</taxon>
    </lineage>
</organism>
<feature type="region of interest" description="Disordered" evidence="1">
    <location>
        <begin position="35"/>
        <end position="56"/>
    </location>
</feature>
<gene>
    <name evidence="2" type="ORF">EDB92DRAFT_302959</name>
</gene>
<name>A0AAD4L6J5_9AGAM</name>
<sequence length="245" mass="27442">MRPWRACSTFVRTYYASDLECHPIYETGCRCDEFSRRGRRPHEHTTDTQLQHERPHRVYRRPTNSVPSLVDDGPRHVLRAPALRVGSSEAGAQPRPVLLRFCAPRTPARGAGFLSLPRNAQPLHWSDQGYAGKWWGGSYNVNPQAPNRPRAGSRALHHEVSRLSSRRTVDPRHPLPPRPTREAERIAGSYAHARTAVVLAHSHSRSCITSSARPVAHSTYLHNRLPRSSSSSSVTAAIEFAVCTD</sequence>
<feature type="region of interest" description="Disordered" evidence="1">
    <location>
        <begin position="159"/>
        <end position="180"/>
    </location>
</feature>
<reference evidence="2" key="1">
    <citation type="submission" date="2022-01" db="EMBL/GenBank/DDBJ databases">
        <title>Comparative genomics reveals a dynamic genome evolution in the ectomycorrhizal milk-cap (Lactarius) mushrooms.</title>
        <authorList>
            <consortium name="DOE Joint Genome Institute"/>
            <person name="Lebreton A."/>
            <person name="Tang N."/>
            <person name="Kuo A."/>
            <person name="LaButti K."/>
            <person name="Drula E."/>
            <person name="Barry K."/>
            <person name="Clum A."/>
            <person name="Lipzen A."/>
            <person name="Mousain D."/>
            <person name="Ng V."/>
            <person name="Wang R."/>
            <person name="Wang X."/>
            <person name="Dai Y."/>
            <person name="Henrissat B."/>
            <person name="Grigoriev I.V."/>
            <person name="Guerin-Laguette A."/>
            <person name="Yu F."/>
            <person name="Martin F.M."/>
        </authorList>
    </citation>
    <scope>NUCLEOTIDE SEQUENCE</scope>
    <source>
        <strain evidence="2">QP</strain>
    </source>
</reference>
<dbReference type="AlphaFoldDB" id="A0AAD4L6J5"/>
<feature type="compositionally biased region" description="Basic and acidic residues" evidence="1">
    <location>
        <begin position="43"/>
        <end position="53"/>
    </location>
</feature>
<accession>A0AAD4L6J5</accession>
<evidence type="ECO:0000313" key="3">
    <source>
        <dbReference type="Proteomes" id="UP001201163"/>
    </source>
</evidence>